<keyword evidence="2" id="KW-1133">Transmembrane helix</keyword>
<evidence type="ECO:0000313" key="4">
    <source>
        <dbReference type="Proteomes" id="UP000256977"/>
    </source>
</evidence>
<feature type="transmembrane region" description="Helical" evidence="2">
    <location>
        <begin position="109"/>
        <end position="142"/>
    </location>
</feature>
<organism evidence="3 4">
    <name type="scientific">Cohnella phaseoli</name>
    <dbReference type="NCBI Taxonomy" id="456490"/>
    <lineage>
        <taxon>Bacteria</taxon>
        <taxon>Bacillati</taxon>
        <taxon>Bacillota</taxon>
        <taxon>Bacilli</taxon>
        <taxon>Bacillales</taxon>
        <taxon>Paenibacillaceae</taxon>
        <taxon>Cohnella</taxon>
    </lineage>
</organism>
<name>A0A3D9I4N4_9BACL</name>
<dbReference type="Proteomes" id="UP000256977">
    <property type="component" value="Unassembled WGS sequence"/>
</dbReference>
<dbReference type="RefSeq" id="WP_116064875.1">
    <property type="nucleotide sequence ID" value="NZ_QRDZ01000038.1"/>
</dbReference>
<evidence type="ECO:0000313" key="3">
    <source>
        <dbReference type="EMBL" id="RED56704.1"/>
    </source>
</evidence>
<protein>
    <submittedName>
        <fullName evidence="3">Putative membrane protein</fullName>
    </submittedName>
</protein>
<dbReference type="EMBL" id="QRDZ01000038">
    <property type="protein sequence ID" value="RED56704.1"/>
    <property type="molecule type" value="Genomic_DNA"/>
</dbReference>
<gene>
    <name evidence="3" type="ORF">DFP98_13873</name>
</gene>
<comment type="caution">
    <text evidence="3">The sequence shown here is derived from an EMBL/GenBank/DDBJ whole genome shotgun (WGS) entry which is preliminary data.</text>
</comment>
<evidence type="ECO:0000256" key="2">
    <source>
        <dbReference type="SAM" id="Phobius"/>
    </source>
</evidence>
<keyword evidence="2" id="KW-0812">Transmembrane</keyword>
<feature type="transmembrane region" description="Helical" evidence="2">
    <location>
        <begin position="162"/>
        <end position="182"/>
    </location>
</feature>
<keyword evidence="4" id="KW-1185">Reference proteome</keyword>
<reference evidence="3 4" key="1">
    <citation type="submission" date="2018-07" db="EMBL/GenBank/DDBJ databases">
        <title>Genomic Encyclopedia of Type Strains, Phase III (KMG-III): the genomes of soil and plant-associated and newly described type strains.</title>
        <authorList>
            <person name="Whitman W."/>
        </authorList>
    </citation>
    <scope>NUCLEOTIDE SEQUENCE [LARGE SCALE GENOMIC DNA]</scope>
    <source>
        <strain evidence="3 4">CECT 7287</strain>
    </source>
</reference>
<keyword evidence="2" id="KW-0472">Membrane</keyword>
<evidence type="ECO:0000256" key="1">
    <source>
        <dbReference type="SAM" id="MobiDB-lite"/>
    </source>
</evidence>
<sequence length="205" mass="22474">MNKMEFMDKMNRDLAPLPEHERNELLDRCEECFRIGQEQGKTEEEIVAELDSPSSQPEARYEPAYAGSPYGGAPYNNPVPPPPQAWSAPAPGRQHEPDRDVPRFIGVGILLLFLNLLLAIPVFAALIAAFVSVCIAALTTMLAPLALVAETSLYGEFTNAKLMMSLGITGIGMILADVAFLFGKGLFRAIRAYAGWNYKTLKGRT</sequence>
<dbReference type="AlphaFoldDB" id="A0A3D9I4N4"/>
<proteinExistence type="predicted"/>
<accession>A0A3D9I4N4</accession>
<feature type="region of interest" description="Disordered" evidence="1">
    <location>
        <begin position="43"/>
        <end position="97"/>
    </location>
</feature>
<dbReference type="OrthoDB" id="9804829at2"/>